<reference evidence="2" key="2">
    <citation type="journal article" date="2024" name="Plant">
        <title>Genomic evolution and insights into agronomic trait innovations of Sesamum species.</title>
        <authorList>
            <person name="Miao H."/>
            <person name="Wang L."/>
            <person name="Qu L."/>
            <person name="Liu H."/>
            <person name="Sun Y."/>
            <person name="Le M."/>
            <person name="Wang Q."/>
            <person name="Wei S."/>
            <person name="Zheng Y."/>
            <person name="Lin W."/>
            <person name="Duan Y."/>
            <person name="Cao H."/>
            <person name="Xiong S."/>
            <person name="Wang X."/>
            <person name="Wei L."/>
            <person name="Li C."/>
            <person name="Ma Q."/>
            <person name="Ju M."/>
            <person name="Zhao R."/>
            <person name="Li G."/>
            <person name="Mu C."/>
            <person name="Tian Q."/>
            <person name="Mei H."/>
            <person name="Zhang T."/>
            <person name="Gao T."/>
            <person name="Zhang H."/>
        </authorList>
    </citation>
    <scope>NUCLEOTIDE SEQUENCE</scope>
    <source>
        <strain evidence="2">G02</strain>
    </source>
</reference>
<name>A0AAW2VZH4_SESRA</name>
<protein>
    <submittedName>
        <fullName evidence="2">Pentatricopeptide repeat-containing protein, mitochondrial</fullName>
    </submittedName>
</protein>
<organism evidence="2">
    <name type="scientific">Sesamum radiatum</name>
    <name type="common">Black benniseed</name>
    <dbReference type="NCBI Taxonomy" id="300843"/>
    <lineage>
        <taxon>Eukaryota</taxon>
        <taxon>Viridiplantae</taxon>
        <taxon>Streptophyta</taxon>
        <taxon>Embryophyta</taxon>
        <taxon>Tracheophyta</taxon>
        <taxon>Spermatophyta</taxon>
        <taxon>Magnoliopsida</taxon>
        <taxon>eudicotyledons</taxon>
        <taxon>Gunneridae</taxon>
        <taxon>Pentapetalae</taxon>
        <taxon>asterids</taxon>
        <taxon>lamiids</taxon>
        <taxon>Lamiales</taxon>
        <taxon>Pedaliaceae</taxon>
        <taxon>Sesamum</taxon>
    </lineage>
</organism>
<accession>A0AAW2VZH4</accession>
<evidence type="ECO:0000313" key="2">
    <source>
        <dbReference type="EMBL" id="KAL0435144.1"/>
    </source>
</evidence>
<evidence type="ECO:0000256" key="1">
    <source>
        <dbReference type="SAM" id="MobiDB-lite"/>
    </source>
</evidence>
<dbReference type="EMBL" id="JACGWJ010000002">
    <property type="protein sequence ID" value="KAL0435144.1"/>
    <property type="molecule type" value="Genomic_DNA"/>
</dbReference>
<feature type="region of interest" description="Disordered" evidence="1">
    <location>
        <begin position="30"/>
        <end position="58"/>
    </location>
</feature>
<sequence length="146" mass="16423">MAALTHFFRPRFAFAKMTFQLKLFHSFSDSEHDEPSGPPCGAVEKPSLPPFQHSPDADSLSQVLIRHHNPFHHMESSLQLYGISLSPPLVHQTLLRLKHHSKIALAFFEYIGPITTPLLLLFSIPQHTILSLISCAKFANLMSRGN</sequence>
<reference evidence="2" key="1">
    <citation type="submission" date="2020-06" db="EMBL/GenBank/DDBJ databases">
        <authorList>
            <person name="Li T."/>
            <person name="Hu X."/>
            <person name="Zhang T."/>
            <person name="Song X."/>
            <person name="Zhang H."/>
            <person name="Dai N."/>
            <person name="Sheng W."/>
            <person name="Hou X."/>
            <person name="Wei L."/>
        </authorList>
    </citation>
    <scope>NUCLEOTIDE SEQUENCE</scope>
    <source>
        <strain evidence="2">G02</strain>
        <tissue evidence="2">Leaf</tissue>
    </source>
</reference>
<gene>
    <name evidence="2" type="ORF">Sradi_0222300</name>
</gene>
<dbReference type="AlphaFoldDB" id="A0AAW2VZH4"/>
<proteinExistence type="predicted"/>
<comment type="caution">
    <text evidence="2">The sequence shown here is derived from an EMBL/GenBank/DDBJ whole genome shotgun (WGS) entry which is preliminary data.</text>
</comment>